<evidence type="ECO:0000256" key="2">
    <source>
        <dbReference type="ARBA" id="ARBA00007349"/>
    </source>
</evidence>
<sequence>MAGIWRIYFALGYEVSGLGRRIALFLVKFMGKRTLTLGYAIVIIDILLAPFTPSNTARTGGTVFPVIKNLPPLFKSFPNDPSARRIGGYLMWMMVISTSLSSSMFVTGAAPNVLGLEFVSKIAGIQISWLQWFLCFLPVGVILLIIAPWLSYVLYKPEITHSEEVATWAGDELKTMGALTRREWTLIGLVLLSLGLWVFGSEVINATAVGLLAVSLMLALHVVPWKDITRYNSAWNTLVNLATLVVMANGLTRSGFIDWFAGTMSTHLEGFSPNATVIVLVLVFYFAHYLFASLSAHTATMLPVILAVGKGIPGVPMEQLCILLVLSIGIMGCLTPYATGPGVIIYGCGYVKSKDYWRLGAIFGVIYISMLLLVGWPILAMWN</sequence>
<evidence type="ECO:0000256" key="3">
    <source>
        <dbReference type="ARBA" id="ARBA00022692"/>
    </source>
</evidence>
<gene>
    <name evidence="7" type="primary">citT_2</name>
    <name evidence="7" type="ORF">NCTC8333_04252</name>
</gene>
<evidence type="ECO:0000256" key="5">
    <source>
        <dbReference type="ARBA" id="ARBA00023136"/>
    </source>
</evidence>
<dbReference type="AlphaFoldDB" id="A0AAX2KHK0"/>
<feature type="transmembrane region" description="Helical" evidence="6">
    <location>
        <begin position="277"/>
        <end position="308"/>
    </location>
</feature>
<comment type="similarity">
    <text evidence="2">Belongs to the SLC13A/DASS transporter (TC 2.A.47) family. DIT1 subfamily.</text>
</comment>
<dbReference type="Proteomes" id="UP000254718">
    <property type="component" value="Unassembled WGS sequence"/>
</dbReference>
<dbReference type="InterPro" id="IPR030676">
    <property type="entry name" value="CitT-rel"/>
</dbReference>
<keyword evidence="4 6" id="KW-1133">Transmembrane helix</keyword>
<feature type="transmembrane region" description="Helical" evidence="6">
    <location>
        <begin position="359"/>
        <end position="382"/>
    </location>
</feature>
<dbReference type="PANTHER" id="PTHR42826">
    <property type="entry name" value="DICARBOXYLATE TRANSPORTER 2.1, CHLOROPLASTIC"/>
    <property type="match status" value="1"/>
</dbReference>
<comment type="caution">
    <text evidence="7">The sequence shown here is derived from an EMBL/GenBank/DDBJ whole genome shotgun (WGS) entry which is preliminary data.</text>
</comment>
<feature type="transmembrane region" description="Helical" evidence="6">
    <location>
        <begin position="89"/>
        <end position="110"/>
    </location>
</feature>
<dbReference type="GO" id="GO:0022857">
    <property type="term" value="F:transmembrane transporter activity"/>
    <property type="evidence" value="ECO:0007669"/>
    <property type="project" value="InterPro"/>
</dbReference>
<dbReference type="EMBL" id="UGFE01000002">
    <property type="protein sequence ID" value="STM25233.1"/>
    <property type="molecule type" value="Genomic_DNA"/>
</dbReference>
<proteinExistence type="inferred from homology"/>
<evidence type="ECO:0000313" key="7">
    <source>
        <dbReference type="EMBL" id="STM25233.1"/>
    </source>
</evidence>
<feature type="transmembrane region" description="Helical" evidence="6">
    <location>
        <begin position="206"/>
        <end position="225"/>
    </location>
</feature>
<reference evidence="7 8" key="1">
    <citation type="submission" date="2018-06" db="EMBL/GenBank/DDBJ databases">
        <authorList>
            <consortium name="Pathogen Informatics"/>
            <person name="Doyle S."/>
        </authorList>
    </citation>
    <scope>NUCLEOTIDE SEQUENCE [LARGE SCALE GENOMIC DNA]</scope>
    <source>
        <strain evidence="7 8">NCTC8333</strain>
    </source>
</reference>
<keyword evidence="3 6" id="KW-0812">Transmembrane</keyword>
<dbReference type="GO" id="GO:0016020">
    <property type="term" value="C:membrane"/>
    <property type="evidence" value="ECO:0007669"/>
    <property type="project" value="UniProtKB-SubCell"/>
</dbReference>
<evidence type="ECO:0000256" key="4">
    <source>
        <dbReference type="ARBA" id="ARBA00022989"/>
    </source>
</evidence>
<keyword evidence="5 6" id="KW-0472">Membrane</keyword>
<feature type="transmembrane region" description="Helical" evidence="6">
    <location>
        <begin position="130"/>
        <end position="155"/>
    </location>
</feature>
<dbReference type="Pfam" id="PF00939">
    <property type="entry name" value="Na_sulph_symp"/>
    <property type="match status" value="1"/>
</dbReference>
<evidence type="ECO:0000256" key="6">
    <source>
        <dbReference type="SAM" id="Phobius"/>
    </source>
</evidence>
<protein>
    <submittedName>
        <fullName evidence="7">Citrate carrier</fullName>
    </submittedName>
</protein>
<evidence type="ECO:0000256" key="1">
    <source>
        <dbReference type="ARBA" id="ARBA00004141"/>
    </source>
</evidence>
<dbReference type="InterPro" id="IPR001898">
    <property type="entry name" value="SLC13A/DASS"/>
</dbReference>
<name>A0AAX2KHK0_ECOLX</name>
<comment type="subcellular location">
    <subcellularLocation>
        <location evidence="1">Membrane</location>
        <topology evidence="1">Multi-pass membrane protein</topology>
    </subcellularLocation>
</comment>
<feature type="transmembrane region" description="Helical" evidence="6">
    <location>
        <begin position="184"/>
        <end position="200"/>
    </location>
</feature>
<evidence type="ECO:0000313" key="8">
    <source>
        <dbReference type="Proteomes" id="UP000254718"/>
    </source>
</evidence>
<organism evidence="7 8">
    <name type="scientific">Escherichia coli</name>
    <dbReference type="NCBI Taxonomy" id="562"/>
    <lineage>
        <taxon>Bacteria</taxon>
        <taxon>Pseudomonadati</taxon>
        <taxon>Pseudomonadota</taxon>
        <taxon>Gammaproteobacteria</taxon>
        <taxon>Enterobacterales</taxon>
        <taxon>Enterobacteriaceae</taxon>
        <taxon>Escherichia</taxon>
    </lineage>
</organism>
<dbReference type="NCBIfam" id="TIGR00785">
    <property type="entry name" value="dass"/>
    <property type="match status" value="1"/>
</dbReference>
<accession>A0AAX2KHK0</accession>
<feature type="transmembrane region" description="Helical" evidence="6">
    <location>
        <begin position="320"/>
        <end position="339"/>
    </location>
</feature>
<feature type="transmembrane region" description="Helical" evidence="6">
    <location>
        <begin position="237"/>
        <end position="257"/>
    </location>
</feature>